<organism evidence="2 3">
    <name type="scientific">Breznakiella homolactica</name>
    <dbReference type="NCBI Taxonomy" id="2798577"/>
    <lineage>
        <taxon>Bacteria</taxon>
        <taxon>Pseudomonadati</taxon>
        <taxon>Spirochaetota</taxon>
        <taxon>Spirochaetia</taxon>
        <taxon>Spirochaetales</taxon>
        <taxon>Breznakiellaceae</taxon>
        <taxon>Breznakiella</taxon>
    </lineage>
</organism>
<proteinExistence type="predicted"/>
<dbReference type="AlphaFoldDB" id="A0A7T7XLH4"/>
<evidence type="ECO:0000313" key="2">
    <source>
        <dbReference type="EMBL" id="QQO08407.1"/>
    </source>
</evidence>
<reference evidence="2" key="1">
    <citation type="submission" date="2021-01" db="EMBL/GenBank/DDBJ databases">
        <title>Description of Breznakiella homolactica.</title>
        <authorList>
            <person name="Song Y."/>
            <person name="Brune A."/>
        </authorList>
    </citation>
    <scope>NUCLEOTIDE SEQUENCE</scope>
    <source>
        <strain evidence="2">RmG30</strain>
    </source>
</reference>
<protein>
    <recommendedName>
        <fullName evidence="4">GerMN domain-containing protein</fullName>
    </recommendedName>
</protein>
<feature type="transmembrane region" description="Helical" evidence="1">
    <location>
        <begin position="24"/>
        <end position="42"/>
    </location>
</feature>
<keyword evidence="1" id="KW-0472">Membrane</keyword>
<dbReference type="KEGG" id="bhc:JFL75_15925"/>
<keyword evidence="1" id="KW-1133">Transmembrane helix</keyword>
<evidence type="ECO:0000313" key="3">
    <source>
        <dbReference type="Proteomes" id="UP000595917"/>
    </source>
</evidence>
<name>A0A7T7XLH4_9SPIR</name>
<evidence type="ECO:0000256" key="1">
    <source>
        <dbReference type="SAM" id="Phobius"/>
    </source>
</evidence>
<evidence type="ECO:0008006" key="4">
    <source>
        <dbReference type="Google" id="ProtNLM"/>
    </source>
</evidence>
<keyword evidence="3" id="KW-1185">Reference proteome</keyword>
<keyword evidence="1" id="KW-0812">Transmembrane</keyword>
<sequence>MSNSVTLFFKTLGSQIIRKPVRRLLYLCVLGLFAFCEFLYIGSDRRTFVFYTIKDSVITVEDRMIPRTGSKETDIRRYAEETLLGPISLDSAPLIAKDTTLESLLFRDGVVYADLSEQAALPPLEGGGDLYHNLYVFNMGIRRNFSYVRDVRLFIAGNEAFPEKFRALSLNE</sequence>
<gene>
    <name evidence="2" type="ORF">JFL75_15925</name>
</gene>
<dbReference type="EMBL" id="CP067089">
    <property type="protein sequence ID" value="QQO08407.1"/>
    <property type="molecule type" value="Genomic_DNA"/>
</dbReference>
<dbReference type="Proteomes" id="UP000595917">
    <property type="component" value="Chromosome"/>
</dbReference>
<dbReference type="RefSeq" id="WP_215625713.1">
    <property type="nucleotide sequence ID" value="NZ_CP067089.2"/>
</dbReference>
<accession>A0A7T7XLH4</accession>